<dbReference type="PANTHER" id="PTHR40761">
    <property type="entry name" value="CONSERVED INTEGRAL MEMBRANE ALANINE VALINE AND LEUCINE RICH PROTEIN-RELATED"/>
    <property type="match status" value="1"/>
</dbReference>
<gene>
    <name evidence="2" type="ORF">Pma05_14840</name>
</gene>
<evidence type="ECO:0000256" key="1">
    <source>
        <dbReference type="SAM" id="Phobius"/>
    </source>
</evidence>
<keyword evidence="3" id="KW-1185">Reference proteome</keyword>
<feature type="transmembrane region" description="Helical" evidence="1">
    <location>
        <begin position="133"/>
        <end position="154"/>
    </location>
</feature>
<dbReference type="EMBL" id="BONX01000007">
    <property type="protein sequence ID" value="GIG94911.1"/>
    <property type="molecule type" value="Genomic_DNA"/>
</dbReference>
<keyword evidence="1" id="KW-0812">Transmembrane</keyword>
<evidence type="ECO:0008006" key="4">
    <source>
        <dbReference type="Google" id="ProtNLM"/>
    </source>
</evidence>
<feature type="transmembrane region" description="Helical" evidence="1">
    <location>
        <begin position="225"/>
        <end position="245"/>
    </location>
</feature>
<feature type="transmembrane region" description="Helical" evidence="1">
    <location>
        <begin position="257"/>
        <end position="274"/>
    </location>
</feature>
<keyword evidence="1" id="KW-1133">Transmembrane helix</keyword>
<feature type="transmembrane region" description="Helical" evidence="1">
    <location>
        <begin position="200"/>
        <end position="218"/>
    </location>
</feature>
<protein>
    <recommendedName>
        <fullName evidence="4">DMT family transporter</fullName>
    </recommendedName>
</protein>
<organism evidence="2 3">
    <name type="scientific">Plantactinospora mayteni</name>
    <dbReference type="NCBI Taxonomy" id="566021"/>
    <lineage>
        <taxon>Bacteria</taxon>
        <taxon>Bacillati</taxon>
        <taxon>Actinomycetota</taxon>
        <taxon>Actinomycetes</taxon>
        <taxon>Micromonosporales</taxon>
        <taxon>Micromonosporaceae</taxon>
        <taxon>Plantactinospora</taxon>
    </lineage>
</organism>
<reference evidence="2 3" key="1">
    <citation type="submission" date="2021-01" db="EMBL/GenBank/DDBJ databases">
        <title>Whole genome shotgun sequence of Plantactinospora mayteni NBRC 109088.</title>
        <authorList>
            <person name="Komaki H."/>
            <person name="Tamura T."/>
        </authorList>
    </citation>
    <scope>NUCLEOTIDE SEQUENCE [LARGE SCALE GENOMIC DNA]</scope>
    <source>
        <strain evidence="2 3">NBRC 109088</strain>
    </source>
</reference>
<feature type="transmembrane region" description="Helical" evidence="1">
    <location>
        <begin position="161"/>
        <end position="180"/>
    </location>
</feature>
<evidence type="ECO:0000313" key="3">
    <source>
        <dbReference type="Proteomes" id="UP000621500"/>
    </source>
</evidence>
<comment type="caution">
    <text evidence="2">The sequence shown here is derived from an EMBL/GenBank/DDBJ whole genome shotgun (WGS) entry which is preliminary data.</text>
</comment>
<proteinExistence type="predicted"/>
<name>A0ABQ4EJI6_9ACTN</name>
<dbReference type="NCBIfam" id="NF038012">
    <property type="entry name" value="DMT_1"/>
    <property type="match status" value="1"/>
</dbReference>
<keyword evidence="1" id="KW-0472">Membrane</keyword>
<sequence length="280" mass="29939">MNGLAILLGLASAACFAVSSVMEQHAAKQERPTRTIDPRLLIRLLHRRLWLLGWLPDAVGTFLQALALRVGALALVEPLLVSGLFMAIPLEAAIERRRPHRRDMLVVVVGVVGLTGFLLAANPRGGVAEPKAWAWILVGAAIGALVTICLLVAWRTQDATRGLMLGIATGLLYAMAAALVKSVTEKLPDHPAEVFTDWHLYVLILVGGTALTLNQNAFQGGPIAAPLTAIALLDPFTSVLIGVFAFEEQLSLEGPRLFLGLLAVAAMSIGIWLARRTRSS</sequence>
<feature type="transmembrane region" description="Helical" evidence="1">
    <location>
        <begin position="104"/>
        <end position="121"/>
    </location>
</feature>
<evidence type="ECO:0000313" key="2">
    <source>
        <dbReference type="EMBL" id="GIG94911.1"/>
    </source>
</evidence>
<accession>A0ABQ4EJI6</accession>
<dbReference type="Proteomes" id="UP000621500">
    <property type="component" value="Unassembled WGS sequence"/>
</dbReference>
<dbReference type="RefSeq" id="WP_203856502.1">
    <property type="nucleotide sequence ID" value="NZ_BAAAZQ010000005.1"/>
</dbReference>
<dbReference type="PANTHER" id="PTHR40761:SF1">
    <property type="entry name" value="CONSERVED INTEGRAL MEMBRANE ALANINE VALINE AND LEUCINE RICH PROTEIN-RELATED"/>
    <property type="match status" value="1"/>
</dbReference>
<feature type="transmembrane region" description="Helical" evidence="1">
    <location>
        <begin position="66"/>
        <end position="92"/>
    </location>
</feature>